<dbReference type="Proteomes" id="UP001500655">
    <property type="component" value="Unassembled WGS sequence"/>
</dbReference>
<evidence type="ECO:0000313" key="2">
    <source>
        <dbReference type="EMBL" id="GAA1745940.1"/>
    </source>
</evidence>
<dbReference type="CDD" id="cd00090">
    <property type="entry name" value="HTH_ARSR"/>
    <property type="match status" value="1"/>
</dbReference>
<dbReference type="InterPro" id="IPR011991">
    <property type="entry name" value="ArsR-like_HTH"/>
</dbReference>
<dbReference type="Pfam" id="PF19361">
    <property type="entry name" value="DUF5937"/>
    <property type="match status" value="1"/>
</dbReference>
<dbReference type="InterPro" id="IPR036388">
    <property type="entry name" value="WH-like_DNA-bd_sf"/>
</dbReference>
<protein>
    <submittedName>
        <fullName evidence="2">Winged helix-turn-helix domain-containing protein</fullName>
    </submittedName>
</protein>
<feature type="domain" description="DUF5937" evidence="1">
    <location>
        <begin position="150"/>
        <end position="260"/>
    </location>
</feature>
<dbReference type="Gene3D" id="1.10.10.10">
    <property type="entry name" value="Winged helix-like DNA-binding domain superfamily/Winged helix DNA-binding domain"/>
    <property type="match status" value="1"/>
</dbReference>
<evidence type="ECO:0000313" key="3">
    <source>
        <dbReference type="Proteomes" id="UP001500655"/>
    </source>
</evidence>
<organism evidence="2 3">
    <name type="scientific">Luedemannella helvata</name>
    <dbReference type="NCBI Taxonomy" id="349315"/>
    <lineage>
        <taxon>Bacteria</taxon>
        <taxon>Bacillati</taxon>
        <taxon>Actinomycetota</taxon>
        <taxon>Actinomycetes</taxon>
        <taxon>Micromonosporales</taxon>
        <taxon>Micromonosporaceae</taxon>
        <taxon>Luedemannella</taxon>
    </lineage>
</organism>
<keyword evidence="3" id="KW-1185">Reference proteome</keyword>
<dbReference type="InterPro" id="IPR045981">
    <property type="entry name" value="DUF5937"/>
</dbReference>
<sequence length="349" mass="37530">MLKIFFSAEDVARITVLSEPDPIWEIVLSLFRLRGRHLDPALSAWRAAALAELRRPHLSRSDPTGPGGDCPGAPRPDLSRQLGFLFALLPVSGYFADFLTPSEAVGTDLDASLEAIRSTPAQLLRLDIDLLAASNPLPSTTAGLARGDTAVMTALTDTMRAYHDAVLAPMWTRVTSAFEAERTRLGRAALDGGVAGLLGSLSPLMSWHDGALHVTYPVDQELHLDGRGLVLVPSYFCWRYPVTLRDPDRRPVLVYPIARPSGWVAPDGTELDPCVQLGALLGRNRAAVLVAVGGGCSTSELARRVGVSIAAASQHATVLRNAGLLMSLRHRHTMVHTLTPLGQAMLHRG</sequence>
<dbReference type="SUPFAM" id="SSF46785">
    <property type="entry name" value="Winged helix' DNA-binding domain"/>
    <property type="match status" value="1"/>
</dbReference>
<accession>A0ABN2K0W0</accession>
<dbReference type="InterPro" id="IPR051011">
    <property type="entry name" value="Metal_resp_trans_reg"/>
</dbReference>
<proteinExistence type="predicted"/>
<gene>
    <name evidence="2" type="ORF">GCM10009681_16170</name>
</gene>
<comment type="caution">
    <text evidence="2">The sequence shown here is derived from an EMBL/GenBank/DDBJ whole genome shotgun (WGS) entry which is preliminary data.</text>
</comment>
<reference evidence="2 3" key="1">
    <citation type="journal article" date="2019" name="Int. J. Syst. Evol. Microbiol.">
        <title>The Global Catalogue of Microorganisms (GCM) 10K type strain sequencing project: providing services to taxonomists for standard genome sequencing and annotation.</title>
        <authorList>
            <consortium name="The Broad Institute Genomics Platform"/>
            <consortium name="The Broad Institute Genome Sequencing Center for Infectious Disease"/>
            <person name="Wu L."/>
            <person name="Ma J."/>
        </authorList>
    </citation>
    <scope>NUCLEOTIDE SEQUENCE [LARGE SCALE GENOMIC DNA]</scope>
    <source>
        <strain evidence="2 3">JCM 13249</strain>
    </source>
</reference>
<dbReference type="PANTHER" id="PTHR43132:SF8">
    <property type="entry name" value="HTH-TYPE TRANSCRIPTIONAL REGULATOR KMTR"/>
    <property type="match status" value="1"/>
</dbReference>
<dbReference type="EMBL" id="BAAALS010000006">
    <property type="protein sequence ID" value="GAA1745940.1"/>
    <property type="molecule type" value="Genomic_DNA"/>
</dbReference>
<dbReference type="InterPro" id="IPR036390">
    <property type="entry name" value="WH_DNA-bd_sf"/>
</dbReference>
<name>A0ABN2K0W0_9ACTN</name>
<evidence type="ECO:0000259" key="1">
    <source>
        <dbReference type="Pfam" id="PF19361"/>
    </source>
</evidence>
<dbReference type="RefSeq" id="WP_344078537.1">
    <property type="nucleotide sequence ID" value="NZ_BAAALS010000006.1"/>
</dbReference>
<dbReference type="PANTHER" id="PTHR43132">
    <property type="entry name" value="ARSENICAL RESISTANCE OPERON REPRESSOR ARSR-RELATED"/>
    <property type="match status" value="1"/>
</dbReference>